<dbReference type="Pfam" id="PF24102">
    <property type="entry name" value="FLAD1_M"/>
    <property type="match status" value="1"/>
</dbReference>
<sequence length="274" mass="31231">MAKLIFNTYLKYKFWYRNHTRFMSQVKTAGIIIIGDEILKGHIIDTNSKYMTTRLHKLGVRCKKISVIGDDIDEISNEVQAFSQRYDYVITTGGIGPTHDDVTFEAVAKACNEPIILHPELVKLCVDFYKTEDVNSPGMKLARVPKSAILTFVDDKSGSNKKSYPNVSIRNIYMFPGIPQLFEKAFDILGAELFKSSDKFYTKVVYFNVTEEKIANALMAVTQQHPDVVIGSYPEMFNNSYKVKITIESTIKEKVENAYDRLLRIVPKESIVDI</sequence>
<reference evidence="4" key="1">
    <citation type="submission" date="2023-01" db="EMBL/GenBank/DDBJ databases">
        <title>Key to firefly adult light organ development and bioluminescence: homeobox transcription factors regulate luciferase expression and transportation to peroxisome.</title>
        <authorList>
            <person name="Fu X."/>
        </authorList>
    </citation>
    <scope>NUCLEOTIDE SEQUENCE [LARGE SCALE GENOMIC DNA]</scope>
</reference>
<protein>
    <recommendedName>
        <fullName evidence="2">MoaB/Mog domain-containing protein</fullName>
    </recommendedName>
</protein>
<dbReference type="SMART" id="SM00852">
    <property type="entry name" value="MoCF_biosynth"/>
    <property type="match status" value="1"/>
</dbReference>
<proteinExistence type="inferred from homology"/>
<dbReference type="CDD" id="cd00885">
    <property type="entry name" value="cinA"/>
    <property type="match status" value="1"/>
</dbReference>
<dbReference type="SUPFAM" id="SSF53218">
    <property type="entry name" value="Molybdenum cofactor biosynthesis proteins"/>
    <property type="match status" value="1"/>
</dbReference>
<gene>
    <name evidence="3" type="ORF">RN001_011542</name>
</gene>
<name>A0AAN7Q0U6_9COLE</name>
<dbReference type="AlphaFoldDB" id="A0AAN7Q0U6"/>
<keyword evidence="4" id="KW-1185">Reference proteome</keyword>
<dbReference type="Gene3D" id="3.40.980.10">
    <property type="entry name" value="MoaB/Mog-like domain"/>
    <property type="match status" value="1"/>
</dbReference>
<dbReference type="PANTHER" id="PTHR13939:SF0">
    <property type="entry name" value="NMN AMIDOHYDROLASE-LIKE PROTEIN YFAY"/>
    <property type="match status" value="1"/>
</dbReference>
<evidence type="ECO:0000313" key="3">
    <source>
        <dbReference type="EMBL" id="KAK4875120.1"/>
    </source>
</evidence>
<dbReference type="InterPro" id="IPR036425">
    <property type="entry name" value="MoaB/Mog-like_dom_sf"/>
</dbReference>
<dbReference type="Proteomes" id="UP001353858">
    <property type="component" value="Unassembled WGS sequence"/>
</dbReference>
<dbReference type="InterPro" id="IPR050101">
    <property type="entry name" value="CinA"/>
</dbReference>
<dbReference type="Pfam" id="PF00994">
    <property type="entry name" value="MoCF_biosynth"/>
    <property type="match status" value="1"/>
</dbReference>
<dbReference type="InterPro" id="IPR056596">
    <property type="entry name" value="FLAD1_M"/>
</dbReference>
<evidence type="ECO:0000256" key="1">
    <source>
        <dbReference type="ARBA" id="ARBA00007589"/>
    </source>
</evidence>
<dbReference type="InterPro" id="IPR001453">
    <property type="entry name" value="MoaB/Mog_dom"/>
</dbReference>
<evidence type="ECO:0000313" key="4">
    <source>
        <dbReference type="Proteomes" id="UP001353858"/>
    </source>
</evidence>
<comment type="caution">
    <text evidence="3">The sequence shown here is derived from an EMBL/GenBank/DDBJ whole genome shotgun (WGS) entry which is preliminary data.</text>
</comment>
<comment type="similarity">
    <text evidence="1">In the N-terminal section; belongs to the MoaB/Mog family.</text>
</comment>
<feature type="domain" description="MoaB/Mog" evidence="2">
    <location>
        <begin position="30"/>
        <end position="196"/>
    </location>
</feature>
<accession>A0AAN7Q0U6</accession>
<organism evidence="3 4">
    <name type="scientific">Aquatica leii</name>
    <dbReference type="NCBI Taxonomy" id="1421715"/>
    <lineage>
        <taxon>Eukaryota</taxon>
        <taxon>Metazoa</taxon>
        <taxon>Ecdysozoa</taxon>
        <taxon>Arthropoda</taxon>
        <taxon>Hexapoda</taxon>
        <taxon>Insecta</taxon>
        <taxon>Pterygota</taxon>
        <taxon>Neoptera</taxon>
        <taxon>Endopterygota</taxon>
        <taxon>Coleoptera</taxon>
        <taxon>Polyphaga</taxon>
        <taxon>Elateriformia</taxon>
        <taxon>Elateroidea</taxon>
        <taxon>Lampyridae</taxon>
        <taxon>Luciolinae</taxon>
        <taxon>Aquatica</taxon>
    </lineage>
</organism>
<dbReference type="EMBL" id="JARPUR010000005">
    <property type="protein sequence ID" value="KAK4875120.1"/>
    <property type="molecule type" value="Genomic_DNA"/>
</dbReference>
<dbReference type="PANTHER" id="PTHR13939">
    <property type="entry name" value="NICOTINAMIDE-NUCLEOTIDE AMIDOHYDROLASE PNCC"/>
    <property type="match status" value="1"/>
</dbReference>
<evidence type="ECO:0000259" key="2">
    <source>
        <dbReference type="SMART" id="SM00852"/>
    </source>
</evidence>